<evidence type="ECO:0000256" key="6">
    <source>
        <dbReference type="ARBA" id="ARBA00022989"/>
    </source>
</evidence>
<dbReference type="Gene3D" id="1.10.3370.10">
    <property type="entry name" value="SecY subunit domain"/>
    <property type="match status" value="1"/>
</dbReference>
<keyword evidence="5 10" id="KW-0653">Protein transport</keyword>
<dbReference type="OrthoDB" id="9809248at2"/>
<organism evidence="12 13">
    <name type="scientific">Elusimicrobium minutum (strain Pei191)</name>
    <dbReference type="NCBI Taxonomy" id="445932"/>
    <lineage>
        <taxon>Bacteria</taxon>
        <taxon>Pseudomonadati</taxon>
        <taxon>Elusimicrobiota</taxon>
        <taxon>Elusimicrobia</taxon>
        <taxon>Elusimicrobiales</taxon>
        <taxon>Elusimicrobiaceae</taxon>
        <taxon>Elusimicrobium</taxon>
    </lineage>
</organism>
<evidence type="ECO:0000256" key="3">
    <source>
        <dbReference type="ARBA" id="ARBA00022448"/>
    </source>
</evidence>
<evidence type="ECO:0000313" key="12">
    <source>
        <dbReference type="EMBL" id="ACC98948.1"/>
    </source>
</evidence>
<evidence type="ECO:0000256" key="5">
    <source>
        <dbReference type="ARBA" id="ARBA00022927"/>
    </source>
</evidence>
<comment type="subcellular location">
    <subcellularLocation>
        <location evidence="10">Cell inner membrane</location>
        <topology evidence="10">Multi-pass membrane protein</topology>
    </subcellularLocation>
    <subcellularLocation>
        <location evidence="1">Membrane</location>
        <topology evidence="1">Multi-pass membrane protein</topology>
    </subcellularLocation>
</comment>
<accession>B2KEK2</accession>
<feature type="transmembrane region" description="Helical" evidence="10">
    <location>
        <begin position="366"/>
        <end position="384"/>
    </location>
</feature>
<dbReference type="PROSITE" id="PS00756">
    <property type="entry name" value="SECY_2"/>
    <property type="match status" value="1"/>
</dbReference>
<name>B2KEK2_ELUMP</name>
<feature type="transmembrane region" description="Helical" evidence="10">
    <location>
        <begin position="273"/>
        <end position="292"/>
    </location>
</feature>
<dbReference type="InterPro" id="IPR030659">
    <property type="entry name" value="SecY_CS"/>
</dbReference>
<dbReference type="RefSeq" id="WP_012415563.1">
    <property type="nucleotide sequence ID" value="NC_010644.1"/>
</dbReference>
<keyword evidence="10" id="KW-1003">Cell membrane</keyword>
<evidence type="ECO:0000256" key="10">
    <source>
        <dbReference type="HAMAP-Rule" id="MF_01465"/>
    </source>
</evidence>
<feature type="transmembrane region" description="Helical" evidence="10">
    <location>
        <begin position="186"/>
        <end position="204"/>
    </location>
</feature>
<dbReference type="PANTHER" id="PTHR10906">
    <property type="entry name" value="SECY/SEC61-ALPHA FAMILY MEMBER"/>
    <property type="match status" value="1"/>
</dbReference>
<dbReference type="KEGG" id="emi:Emin_1399"/>
<dbReference type="InterPro" id="IPR026593">
    <property type="entry name" value="SecY"/>
</dbReference>
<dbReference type="Proteomes" id="UP000001029">
    <property type="component" value="Chromosome"/>
</dbReference>
<dbReference type="GO" id="GO:0043952">
    <property type="term" value="P:protein transport by the Sec complex"/>
    <property type="evidence" value="ECO:0007669"/>
    <property type="project" value="UniProtKB-UniRule"/>
</dbReference>
<dbReference type="HAMAP" id="MF_01465">
    <property type="entry name" value="SecY"/>
    <property type="match status" value="1"/>
</dbReference>
<protein>
    <recommendedName>
        <fullName evidence="9 10">Protein translocase subunit SecY</fullName>
    </recommendedName>
</protein>
<evidence type="ECO:0000313" key="13">
    <source>
        <dbReference type="Proteomes" id="UP000001029"/>
    </source>
</evidence>
<keyword evidence="6 10" id="KW-1133">Transmembrane helix</keyword>
<reference evidence="12 13" key="1">
    <citation type="journal article" date="2009" name="Appl. Environ. Microbiol.">
        <title>Genomic analysis of 'Elusimicrobium minutum,' the first cultivated representative of the phylum 'Elusimicrobia' (formerly termite group 1).</title>
        <authorList>
            <person name="Herlemann D.P.R."/>
            <person name="Geissinger O."/>
            <person name="Ikeda-Ohtsubo W."/>
            <person name="Kunin V."/>
            <person name="Sun H."/>
            <person name="Lapidus A."/>
            <person name="Hugenholtz P."/>
            <person name="Brune A."/>
        </authorList>
    </citation>
    <scope>NUCLEOTIDE SEQUENCE [LARGE SCALE GENOMIC DNA]</scope>
    <source>
        <strain evidence="12 13">Pei191</strain>
    </source>
</reference>
<dbReference type="PIRSF" id="PIRSF004557">
    <property type="entry name" value="SecY"/>
    <property type="match status" value="1"/>
</dbReference>
<keyword evidence="10" id="KW-0997">Cell inner membrane</keyword>
<dbReference type="GO" id="GO:0065002">
    <property type="term" value="P:intracellular protein transmembrane transport"/>
    <property type="evidence" value="ECO:0007669"/>
    <property type="project" value="UniProtKB-UniRule"/>
</dbReference>
<keyword evidence="8 10" id="KW-0472">Membrane</keyword>
<dbReference type="NCBIfam" id="TIGR00967">
    <property type="entry name" value="3a0501s007"/>
    <property type="match status" value="1"/>
</dbReference>
<comment type="function">
    <text evidence="10">The central subunit of the protein translocation channel SecYEG. Consists of two halves formed by TMs 1-5 and 6-10. These two domains form a lateral gate at the front which open onto the bilayer between TMs 2 and 7, and are clamped together by SecE at the back. The channel is closed by both a pore ring composed of hydrophobic SecY resides and a short helix (helix 2A) on the extracellular side of the membrane which forms a plug. The plug probably moves laterally to allow the channel to open. The ring and the pore may move independently.</text>
</comment>
<feature type="transmembrane region" description="Helical" evidence="10">
    <location>
        <begin position="396"/>
        <end position="414"/>
    </location>
</feature>
<dbReference type="STRING" id="445932.Emin_1399"/>
<evidence type="ECO:0000256" key="4">
    <source>
        <dbReference type="ARBA" id="ARBA00022692"/>
    </source>
</evidence>
<dbReference type="AlphaFoldDB" id="B2KEK2"/>
<keyword evidence="13" id="KW-1185">Reference proteome</keyword>
<evidence type="ECO:0000256" key="9">
    <source>
        <dbReference type="ARBA" id="ARBA00039733"/>
    </source>
</evidence>
<evidence type="ECO:0000256" key="1">
    <source>
        <dbReference type="ARBA" id="ARBA00004141"/>
    </source>
</evidence>
<dbReference type="SUPFAM" id="SSF103491">
    <property type="entry name" value="Preprotein translocase SecY subunit"/>
    <property type="match status" value="1"/>
</dbReference>
<keyword evidence="4 10" id="KW-0812">Transmembrane</keyword>
<dbReference type="Pfam" id="PF00344">
    <property type="entry name" value="SecY"/>
    <property type="match status" value="1"/>
</dbReference>
<evidence type="ECO:0000256" key="7">
    <source>
        <dbReference type="ARBA" id="ARBA00023010"/>
    </source>
</evidence>
<evidence type="ECO:0000256" key="8">
    <source>
        <dbReference type="ARBA" id="ARBA00023136"/>
    </source>
</evidence>
<dbReference type="GO" id="GO:0006605">
    <property type="term" value="P:protein targeting"/>
    <property type="evidence" value="ECO:0007669"/>
    <property type="project" value="UniProtKB-UniRule"/>
</dbReference>
<keyword evidence="7 10" id="KW-0811">Translocation</keyword>
<dbReference type="PRINTS" id="PR00303">
    <property type="entry name" value="SECYTRNLCASE"/>
</dbReference>
<feature type="transmembrane region" description="Helical" evidence="10">
    <location>
        <begin position="216"/>
        <end position="237"/>
    </location>
</feature>
<dbReference type="FunFam" id="1.10.3370.10:FF:000001">
    <property type="entry name" value="Preprotein translocase subunit SecY"/>
    <property type="match status" value="1"/>
</dbReference>
<evidence type="ECO:0000256" key="11">
    <source>
        <dbReference type="RuleBase" id="RU004349"/>
    </source>
</evidence>
<dbReference type="GO" id="GO:0005886">
    <property type="term" value="C:plasma membrane"/>
    <property type="evidence" value="ECO:0007669"/>
    <property type="project" value="UniProtKB-SubCell"/>
</dbReference>
<feature type="transmembrane region" description="Helical" evidence="10">
    <location>
        <begin position="312"/>
        <end position="329"/>
    </location>
</feature>
<comment type="similarity">
    <text evidence="2 10 11">Belongs to the SecY/SEC61-alpha family.</text>
</comment>
<feature type="transmembrane region" description="Helical" evidence="10">
    <location>
        <begin position="154"/>
        <end position="174"/>
    </location>
</feature>
<evidence type="ECO:0000256" key="2">
    <source>
        <dbReference type="ARBA" id="ARBA00005751"/>
    </source>
</evidence>
<feature type="transmembrane region" description="Helical" evidence="10">
    <location>
        <begin position="120"/>
        <end position="142"/>
    </location>
</feature>
<dbReference type="HOGENOM" id="CLU_030313_0_2_0"/>
<comment type="subunit">
    <text evidence="10">Component of the Sec protein translocase complex. Heterotrimer consisting of SecY, SecE and SecG subunits. The heterotrimers can form oligomers, although 1 heterotrimer is thought to be able to translocate proteins. Interacts with the ribosome. Interacts with SecDF, and other proteins may be involved. Interacts with SecA.</text>
</comment>
<dbReference type="InterPro" id="IPR023201">
    <property type="entry name" value="SecY_dom_sf"/>
</dbReference>
<gene>
    <name evidence="10" type="primary">secY</name>
    <name evidence="12" type="ordered locus">Emin_1399</name>
</gene>
<proteinExistence type="inferred from homology"/>
<dbReference type="EMBL" id="CP001055">
    <property type="protein sequence ID" value="ACC98948.1"/>
    <property type="molecule type" value="Genomic_DNA"/>
</dbReference>
<sequence length="446" mass="48770">MANNTVANIFNAPELKKRLLFVLGAIFVFRVAAAIPIPGINTDVIKQIFAMQQHGVLGFLDIFSGGAMSRFSILALGIMPYINASIIMGLVRGAHLIPALDRMHKEGEAGRRKENQITRVFALILACVQGFGLTFALGKMSAPGGISAIVDPSIAFYITTTLTLATGTMFVMWLGEQITEKGIGNGISLIIFAGIVDRLPSAVMKVVQLVQAGEMQFFSSIAIFAAVIIIMILVVWVETAQRQIPVQYAKRQIGNKVYGGQTSYLPLKIDQSGVIAVIFASSIIYMPLTIAGFNPESTWAIKITEFMGRGHLAYFAIFASLIIFFCYFYNSMTINPSDLAENMKKNGGFIPGIRPGEPTKNYLEWVLNRITLSGAIFVCLIAIMPDIARIKFNVPFYFGGTSLLIVVGVALDTAGQIQAHLMARDYEPLMKAGKKLSNRRWFNVGE</sequence>
<dbReference type="InterPro" id="IPR002208">
    <property type="entry name" value="SecY/SEC61-alpha"/>
</dbReference>
<keyword evidence="3 10" id="KW-0813">Transport</keyword>
<feature type="transmembrane region" description="Helical" evidence="10">
    <location>
        <begin position="78"/>
        <end position="100"/>
    </location>
</feature>
<comment type="caution">
    <text evidence="10">Lacks conserved residue(s) required for the propagation of feature annotation.</text>
</comment>